<organism evidence="2">
    <name type="scientific">Myoviridae sp. ctzUB9</name>
    <dbReference type="NCBI Taxonomy" id="2825213"/>
    <lineage>
        <taxon>Viruses</taxon>
        <taxon>Duplodnaviria</taxon>
        <taxon>Heunggongvirae</taxon>
        <taxon>Uroviricota</taxon>
        <taxon>Caudoviricetes</taxon>
    </lineage>
</organism>
<proteinExistence type="predicted"/>
<dbReference type="InterPro" id="IPR006528">
    <property type="entry name" value="Phage_head_morphogenesis_dom"/>
</dbReference>
<accession>A0A8S5NWW8</accession>
<dbReference type="EMBL" id="BK015279">
    <property type="protein sequence ID" value="DAD99270.1"/>
    <property type="molecule type" value="Genomic_DNA"/>
</dbReference>
<reference evidence="2" key="1">
    <citation type="journal article" date="2021" name="Proc. Natl. Acad. Sci. U.S.A.">
        <title>A Catalog of Tens of Thousands of Viruses from Human Metagenomes Reveals Hidden Associations with Chronic Diseases.</title>
        <authorList>
            <person name="Tisza M.J."/>
            <person name="Buck C.B."/>
        </authorList>
    </citation>
    <scope>NUCLEOTIDE SEQUENCE</scope>
    <source>
        <strain evidence="2">CtzUB9</strain>
    </source>
</reference>
<dbReference type="Pfam" id="PF04233">
    <property type="entry name" value="Phage_Mu_F"/>
    <property type="match status" value="1"/>
</dbReference>
<evidence type="ECO:0000313" key="2">
    <source>
        <dbReference type="EMBL" id="DAD99270.1"/>
    </source>
</evidence>
<evidence type="ECO:0000259" key="1">
    <source>
        <dbReference type="Pfam" id="PF04233"/>
    </source>
</evidence>
<feature type="domain" description="Phage head morphogenesis" evidence="1">
    <location>
        <begin position="57"/>
        <end position="187"/>
    </location>
</feature>
<protein>
    <submittedName>
        <fullName evidence="2">Minor capsid component</fullName>
    </submittedName>
</protein>
<sequence length="304" mass="34142">MNKNEIAVLFQMQPENAIAYLKQKRVAEGWDWQDMLDDAHVSAFTIAKTAEMDVAHDIYQAVLKAAETGQTLRDFKRELAPVLQQKGWWGKQTVPNPDTGETQTVTLGTPYRLKTIYLTNLQSAYMAGRYAEMTAATATHPYWQYVTVNDGKVREAHRKLHGQVFAADDPVWDTLYPPLDYRCRCRVRPLSRSQGAALVQPSPKLESIIVDIGANPATGEERYAQRTGFRLPDGTFAAPSAGFNANQGKTFLQRTARVAIEKAQFAPPELAKVAVKEMMKQEKFRNALTLVQLKWVAELLGLNQ</sequence>
<name>A0A8S5NWW8_9CAUD</name>
<dbReference type="NCBIfam" id="TIGR01641">
    <property type="entry name" value="phageSPP1_gp7"/>
    <property type="match status" value="1"/>
</dbReference>